<reference evidence="1" key="1">
    <citation type="submission" date="2015-05" db="EMBL/GenBank/DDBJ databases">
        <title>Permanent draft genome of Rhodopirellula islandicus K833.</title>
        <authorList>
            <person name="Kizina J."/>
            <person name="Richter M."/>
            <person name="Glockner F.O."/>
            <person name="Harder J."/>
        </authorList>
    </citation>
    <scope>NUCLEOTIDE SEQUENCE [LARGE SCALE GENOMIC DNA]</scope>
    <source>
        <strain evidence="1">K833</strain>
    </source>
</reference>
<name>A0A0J1BGM2_RHOIS</name>
<accession>A0A0J1BGM2</accession>
<proteinExistence type="predicted"/>
<evidence type="ECO:0000313" key="1">
    <source>
        <dbReference type="EMBL" id="KLU05693.1"/>
    </source>
</evidence>
<organism evidence="1 2">
    <name type="scientific">Rhodopirellula islandica</name>
    <dbReference type="NCBI Taxonomy" id="595434"/>
    <lineage>
        <taxon>Bacteria</taxon>
        <taxon>Pseudomonadati</taxon>
        <taxon>Planctomycetota</taxon>
        <taxon>Planctomycetia</taxon>
        <taxon>Pirellulales</taxon>
        <taxon>Pirellulaceae</taxon>
        <taxon>Rhodopirellula</taxon>
    </lineage>
</organism>
<dbReference type="OrthoDB" id="9815326at2"/>
<dbReference type="AlphaFoldDB" id="A0A0J1BGM2"/>
<dbReference type="STRING" id="595434.RISK_002325"/>
<comment type="caution">
    <text evidence="1">The sequence shown here is derived from an EMBL/GenBank/DDBJ whole genome shotgun (WGS) entry which is preliminary data.</text>
</comment>
<sequence length="250" mass="28373">MTCDIGGDRIPESLRELLVHSGWPAAFPGTASVLSDEDRSRLSPPLIDRDAGFASRMIAEHAGCDLIANPYRADLVDVGRSVHHRHLFRPSIRKLSVQVRKAILAEIRTPYREAVRRQISEMMLQSPYVVHLSVRTFAARAASGQWQRGDVGLLYDPSRRDELDWCLDLSDELYFAMPDLRVRRNHPGRGTNDSLTKAMRKHFHDVHYLGVELVLNRAWAARPVRRRGEVLRSLARAIRDVTPEATQRAA</sequence>
<keyword evidence="2" id="KW-1185">Reference proteome</keyword>
<gene>
    <name evidence="1" type="ORF">RISK_002325</name>
</gene>
<evidence type="ECO:0008006" key="3">
    <source>
        <dbReference type="Google" id="ProtNLM"/>
    </source>
</evidence>
<dbReference type="SUPFAM" id="SSF53187">
    <property type="entry name" value="Zn-dependent exopeptidases"/>
    <property type="match status" value="1"/>
</dbReference>
<dbReference type="Proteomes" id="UP000036367">
    <property type="component" value="Unassembled WGS sequence"/>
</dbReference>
<evidence type="ECO:0000313" key="2">
    <source>
        <dbReference type="Proteomes" id="UP000036367"/>
    </source>
</evidence>
<dbReference type="Gene3D" id="3.40.630.40">
    <property type="entry name" value="Zn-dependent exopeptidases"/>
    <property type="match status" value="1"/>
</dbReference>
<dbReference type="EMBL" id="LECT01000017">
    <property type="protein sequence ID" value="KLU05693.1"/>
    <property type="molecule type" value="Genomic_DNA"/>
</dbReference>
<protein>
    <recommendedName>
        <fullName evidence="3">N-formylglutamate deformylase</fullName>
    </recommendedName>
</protein>
<dbReference type="PATRIC" id="fig|595434.4.peg.2219"/>